<dbReference type="SUPFAM" id="SSF52540">
    <property type="entry name" value="P-loop containing nucleoside triphosphate hydrolases"/>
    <property type="match status" value="1"/>
</dbReference>
<keyword evidence="1" id="KW-0547">Nucleotide-binding</keyword>
<dbReference type="Pfam" id="PF10923">
    <property type="entry name" value="BrxC_BrxD"/>
    <property type="match status" value="1"/>
</dbReference>
<accession>A0A2J0SNA8</accession>
<reference evidence="1" key="2">
    <citation type="journal article" date="2020" name="Front. Microbiol.">
        <title>Genetic Variants of the DSF Quorum Sensing System in Stenotrophomonas maltophilia Influence Virulence and Resistance Phenotypes Among Genotypically Diverse Clinical Isolates.</title>
        <authorList>
            <person name="Yero D."/>
            <person name="Huedo P."/>
            <person name="Conchillo-Sole O."/>
            <person name="Martinez-Servat S."/>
            <person name="Mamat U."/>
            <person name="Coves X."/>
            <person name="Llanas F."/>
            <person name="Roca I."/>
            <person name="Vila J."/>
            <person name="Schaible U.E."/>
            <person name="Daura X."/>
            <person name="Gibert I."/>
        </authorList>
    </citation>
    <scope>NUCLEOTIDE SEQUENCE</scope>
    <source>
        <strain evidence="1">OG156</strain>
    </source>
</reference>
<dbReference type="RefSeq" id="WP_100443804.1">
    <property type="nucleotide sequence ID" value="NZ_CP154630.1"/>
</dbReference>
<protein>
    <submittedName>
        <fullName evidence="1">ATP-binding protein</fullName>
    </submittedName>
</protein>
<dbReference type="GO" id="GO:0005524">
    <property type="term" value="F:ATP binding"/>
    <property type="evidence" value="ECO:0007669"/>
    <property type="project" value="UniProtKB-KW"/>
</dbReference>
<reference evidence="1" key="1">
    <citation type="submission" date="2018-09" db="EMBL/GenBank/DDBJ databases">
        <authorList>
            <person name="Groschel M."/>
            <person name="Kohl T."/>
            <person name="Conchillo-Sole O."/>
            <person name="Mamat U."/>
            <person name="Yero D."/>
            <person name="Niemann S."/>
            <person name="Daura X."/>
            <person name="Gibert I."/>
        </authorList>
    </citation>
    <scope>NUCLEOTIDE SEQUENCE</scope>
    <source>
        <strain evidence="1">OG156</strain>
    </source>
</reference>
<keyword evidence="1" id="KW-0067">ATP-binding</keyword>
<gene>
    <name evidence="1" type="ORF">D7Y33_05780</name>
</gene>
<sequence>MSSPIRSKDRDAVVQSLRAGVVPRAGQHLIQVGRAREVETLVSDIDRLADGGSSFRLVIGEYGAGKTFFLNLVRAIAMERKLVVASADLNPDRRLHASGGQARSLYAELMRNLATRTKPEGGALAGVVEKFISTAKADAKAQGVPTEQVLRAKLEQLTELVNGYDFADVIAAYCRGFDEGNEQLKSDAIRWLRGEFATRTDARAALGVRTIVDDASVYDQLKLMGRFVRLAGFSGLLVCLDELVNLYKLANAQARNSNYEQLLRMLNDSLQGTAVGLGFVLGGTPEFLMDTRRGVYSYQALQSRLAQNTFTGNGLVDFSGPVVRLSSLTAEDFYVLLTKIRHVYASGDEAKYLLPNEAIEQFMAHCSKRLGESFFRTPRTTITAFINLLAVLEQNPGVTWQSLIGSVEVAEDHGGDTDLDVQTDDELSSFKL</sequence>
<dbReference type="AlphaFoldDB" id="A0A2J0SNA8"/>
<dbReference type="InterPro" id="IPR021228">
    <property type="entry name" value="BrxD"/>
</dbReference>
<dbReference type="InterPro" id="IPR027417">
    <property type="entry name" value="P-loop_NTPase"/>
</dbReference>
<proteinExistence type="predicted"/>
<dbReference type="EMBL" id="RAUE01000010">
    <property type="protein sequence ID" value="MBA0310530.1"/>
    <property type="molecule type" value="Genomic_DNA"/>
</dbReference>
<name>A0A2J0SNA8_STEMA</name>
<dbReference type="Proteomes" id="UP000822271">
    <property type="component" value="Unassembled WGS sequence"/>
</dbReference>
<comment type="caution">
    <text evidence="1">The sequence shown here is derived from an EMBL/GenBank/DDBJ whole genome shotgun (WGS) entry which is preliminary data.</text>
</comment>
<dbReference type="OrthoDB" id="9772976at2"/>
<evidence type="ECO:0000313" key="1">
    <source>
        <dbReference type="EMBL" id="MBA0310530.1"/>
    </source>
</evidence>
<evidence type="ECO:0000313" key="2">
    <source>
        <dbReference type="Proteomes" id="UP000822271"/>
    </source>
</evidence>
<organism evidence="1 2">
    <name type="scientific">Stenotrophomonas maltophilia</name>
    <name type="common">Pseudomonas maltophilia</name>
    <name type="synonym">Xanthomonas maltophilia</name>
    <dbReference type="NCBI Taxonomy" id="40324"/>
    <lineage>
        <taxon>Bacteria</taxon>
        <taxon>Pseudomonadati</taxon>
        <taxon>Pseudomonadota</taxon>
        <taxon>Gammaproteobacteria</taxon>
        <taxon>Lysobacterales</taxon>
        <taxon>Lysobacteraceae</taxon>
        <taxon>Stenotrophomonas</taxon>
        <taxon>Stenotrophomonas maltophilia group</taxon>
    </lineage>
</organism>